<accession>A0A9X3B043</accession>
<evidence type="ECO:0000313" key="3">
    <source>
        <dbReference type="Proteomes" id="UP001149009"/>
    </source>
</evidence>
<evidence type="ECO:0000256" key="1">
    <source>
        <dbReference type="SAM" id="SignalP"/>
    </source>
</evidence>
<evidence type="ECO:0000313" key="2">
    <source>
        <dbReference type="EMBL" id="MCT8990754.1"/>
    </source>
</evidence>
<reference evidence="2" key="1">
    <citation type="submission" date="2022-08" db="EMBL/GenBank/DDBJ databases">
        <title>Chelativorans sichuanense sp. nov., a paraffin oil-degrading bacterium isolated from a mixture of oil-based drill cuttings and paddy soil.</title>
        <authorList>
            <person name="Yu J."/>
            <person name="Liu H."/>
            <person name="Chen Q."/>
        </authorList>
    </citation>
    <scope>NUCLEOTIDE SEQUENCE</scope>
    <source>
        <strain evidence="2">SCAU 2101</strain>
    </source>
</reference>
<dbReference type="PANTHER" id="PTHR42941">
    <property type="entry name" value="SLL1037 PROTEIN"/>
    <property type="match status" value="1"/>
</dbReference>
<organism evidence="2 3">
    <name type="scientific">Chelativorans petroleitrophicus</name>
    <dbReference type="NCBI Taxonomy" id="2975484"/>
    <lineage>
        <taxon>Bacteria</taxon>
        <taxon>Pseudomonadati</taxon>
        <taxon>Pseudomonadota</taxon>
        <taxon>Alphaproteobacteria</taxon>
        <taxon>Hyphomicrobiales</taxon>
        <taxon>Phyllobacteriaceae</taxon>
        <taxon>Chelativorans</taxon>
    </lineage>
</organism>
<dbReference type="EMBL" id="JAODNV010000011">
    <property type="protein sequence ID" value="MCT8990754.1"/>
    <property type="molecule type" value="Genomic_DNA"/>
</dbReference>
<dbReference type="Proteomes" id="UP001149009">
    <property type="component" value="Unassembled WGS sequence"/>
</dbReference>
<protein>
    <submittedName>
        <fullName evidence="2">TAXI family TRAP transporter solute-binding subunit</fullName>
    </submittedName>
</protein>
<dbReference type="SUPFAM" id="SSF53850">
    <property type="entry name" value="Periplasmic binding protein-like II"/>
    <property type="match status" value="1"/>
</dbReference>
<dbReference type="PANTHER" id="PTHR42941:SF1">
    <property type="entry name" value="SLL1037 PROTEIN"/>
    <property type="match status" value="1"/>
</dbReference>
<name>A0A9X3B043_9HYPH</name>
<keyword evidence="1" id="KW-0732">Signal</keyword>
<dbReference type="Gene3D" id="3.40.190.10">
    <property type="entry name" value="Periplasmic binding protein-like II"/>
    <property type="match status" value="2"/>
</dbReference>
<comment type="caution">
    <text evidence="2">The sequence shown here is derived from an EMBL/GenBank/DDBJ whole genome shotgun (WGS) entry which is preliminary data.</text>
</comment>
<gene>
    <name evidence="2" type="ORF">NYR54_10690</name>
</gene>
<dbReference type="AlphaFoldDB" id="A0A9X3B043"/>
<sequence length="334" mass="35139">MQGTARIVGSFVTAAVLTLAATLDASAQLSRITIGTGPAGTAYHQIGTTVSAALQDALGVPATVRPFSGTSQYLPMLHRGEIAMGINSALDAQEAYLGQGAYGQPMTGIRALTLISRSPYAFYVKADSGVKTLDELRGKPVITEYRAIASFNQVNAAVLATAGLTPDDVEGYTVAGIPEATRALVDDRVVASASVLGIPALREADASISGGLRVLPLGDKEDALSAVAGFSPTTLQPGPAYVGVSEPTRVAQFDVFMNVGASMSEDDAYALAKAIHENWESMQQNLPMLRGIAADELASLNFSHPYHEGAIRYFREVGLWTDVHQARQDELLAN</sequence>
<dbReference type="RefSeq" id="WP_261515646.1">
    <property type="nucleotide sequence ID" value="NZ_JAODNV010000011.1"/>
</dbReference>
<dbReference type="NCBIfam" id="TIGR02122">
    <property type="entry name" value="TRAP_TAXI"/>
    <property type="match status" value="1"/>
</dbReference>
<proteinExistence type="predicted"/>
<dbReference type="Pfam" id="PF16868">
    <property type="entry name" value="NMT1_3"/>
    <property type="match status" value="1"/>
</dbReference>
<feature type="chain" id="PRO_5040995188" evidence="1">
    <location>
        <begin position="28"/>
        <end position="334"/>
    </location>
</feature>
<keyword evidence="3" id="KW-1185">Reference proteome</keyword>
<feature type="signal peptide" evidence="1">
    <location>
        <begin position="1"/>
        <end position="27"/>
    </location>
</feature>
<dbReference type="InterPro" id="IPR011852">
    <property type="entry name" value="TRAP_TAXI"/>
</dbReference>